<name>A0A1I6S5D0_9SPHI</name>
<evidence type="ECO:0000313" key="1">
    <source>
        <dbReference type="EMBL" id="SFS72113.1"/>
    </source>
</evidence>
<gene>
    <name evidence="1" type="ORF">SAMN05660206_104115</name>
</gene>
<sequence length="208" mass="24238">MKKLKKQIIFLISLVCLATLQVSMTSAYLRFSTPNILHDFEGFYRFPNRVAYIQFEVIDKQLTAKQVWDGRQYPLTQTGDLTFESNEERNKVAFDAIQPTAVEILNRVTLTKIDFDPTKRQTLSPALAKLYVGSYRLQRDSTHIIDIVVEGEDLVLVQTWDGKRIPLESITDQEFINQENAMPVSFERQEANLQIRCFEDDIWVKEKR</sequence>
<protein>
    <submittedName>
        <fullName evidence="1">Uncharacterized protein</fullName>
    </submittedName>
</protein>
<keyword evidence="2" id="KW-1185">Reference proteome</keyword>
<dbReference type="Proteomes" id="UP000198785">
    <property type="component" value="Unassembled WGS sequence"/>
</dbReference>
<dbReference type="STRING" id="683125.SAMN05660206_104115"/>
<dbReference type="EMBL" id="FOZZ01000004">
    <property type="protein sequence ID" value="SFS72113.1"/>
    <property type="molecule type" value="Genomic_DNA"/>
</dbReference>
<evidence type="ECO:0000313" key="2">
    <source>
        <dbReference type="Proteomes" id="UP000198785"/>
    </source>
</evidence>
<accession>A0A1I6S5D0</accession>
<organism evidence="1 2">
    <name type="scientific">Sphingobacterium wenxiniae</name>
    <dbReference type="NCBI Taxonomy" id="683125"/>
    <lineage>
        <taxon>Bacteria</taxon>
        <taxon>Pseudomonadati</taxon>
        <taxon>Bacteroidota</taxon>
        <taxon>Sphingobacteriia</taxon>
        <taxon>Sphingobacteriales</taxon>
        <taxon>Sphingobacteriaceae</taxon>
        <taxon>Sphingobacterium</taxon>
    </lineage>
</organism>
<proteinExistence type="predicted"/>
<dbReference type="AlphaFoldDB" id="A0A1I6S5D0"/>
<dbReference type="OrthoDB" id="678622at2"/>
<reference evidence="1 2" key="1">
    <citation type="submission" date="2016-10" db="EMBL/GenBank/DDBJ databases">
        <authorList>
            <person name="de Groot N.N."/>
        </authorList>
    </citation>
    <scope>NUCLEOTIDE SEQUENCE [LARGE SCALE GENOMIC DNA]</scope>
    <source>
        <strain evidence="1 2">DSM 22789</strain>
    </source>
</reference>
<dbReference type="RefSeq" id="WP_139227517.1">
    <property type="nucleotide sequence ID" value="NZ_FOZZ01000004.1"/>
</dbReference>